<reference evidence="1" key="1">
    <citation type="journal article" date="2019" name="Sci. Rep.">
        <title>Draft genome of Tanacetum cinerariifolium, the natural source of mosquito coil.</title>
        <authorList>
            <person name="Yamashiro T."/>
            <person name="Shiraishi A."/>
            <person name="Satake H."/>
            <person name="Nakayama K."/>
        </authorList>
    </citation>
    <scope>NUCLEOTIDE SEQUENCE</scope>
</reference>
<organism evidence="1">
    <name type="scientific">Tanacetum cinerariifolium</name>
    <name type="common">Dalmatian daisy</name>
    <name type="synonym">Chrysanthemum cinerariifolium</name>
    <dbReference type="NCBI Taxonomy" id="118510"/>
    <lineage>
        <taxon>Eukaryota</taxon>
        <taxon>Viridiplantae</taxon>
        <taxon>Streptophyta</taxon>
        <taxon>Embryophyta</taxon>
        <taxon>Tracheophyta</taxon>
        <taxon>Spermatophyta</taxon>
        <taxon>Magnoliopsida</taxon>
        <taxon>eudicotyledons</taxon>
        <taxon>Gunneridae</taxon>
        <taxon>Pentapetalae</taxon>
        <taxon>asterids</taxon>
        <taxon>campanulids</taxon>
        <taxon>Asterales</taxon>
        <taxon>Asteraceae</taxon>
        <taxon>Asteroideae</taxon>
        <taxon>Anthemideae</taxon>
        <taxon>Anthemidinae</taxon>
        <taxon>Tanacetum</taxon>
    </lineage>
</organism>
<dbReference type="AlphaFoldDB" id="A0A6L2JCR2"/>
<accession>A0A6L2JCR2</accession>
<name>A0A6L2JCR2_TANCI</name>
<proteinExistence type="predicted"/>
<evidence type="ECO:0000313" key="1">
    <source>
        <dbReference type="EMBL" id="GEU34639.1"/>
    </source>
</evidence>
<sequence length="80" mass="8850">MLVPFDLPFKDEMLWSRFLLLIIDVVKCSTRTKSCVVKSSDKIFGVVAKSRNKVSRVVVKSGGDVVTYKASGGDVLCYDC</sequence>
<protein>
    <submittedName>
        <fullName evidence="1">Uncharacterized protein</fullName>
    </submittedName>
</protein>
<gene>
    <name evidence="1" type="ORF">Tci_006617</name>
</gene>
<comment type="caution">
    <text evidence="1">The sequence shown here is derived from an EMBL/GenBank/DDBJ whole genome shotgun (WGS) entry which is preliminary data.</text>
</comment>
<dbReference type="EMBL" id="BKCJ010000600">
    <property type="protein sequence ID" value="GEU34639.1"/>
    <property type="molecule type" value="Genomic_DNA"/>
</dbReference>